<comment type="caution">
    <text evidence="1">The sequence shown here is derived from an EMBL/GenBank/DDBJ whole genome shotgun (WGS) entry which is preliminary data.</text>
</comment>
<protein>
    <submittedName>
        <fullName evidence="1">Uncharacterized protein</fullName>
    </submittedName>
</protein>
<name>A0A3M8BYT2_9BACL</name>
<dbReference type="EMBL" id="RHHR01000043">
    <property type="protein sequence ID" value="RNB68600.1"/>
    <property type="molecule type" value="Genomic_DNA"/>
</dbReference>
<dbReference type="OrthoDB" id="2472573at2"/>
<dbReference type="Proteomes" id="UP000282028">
    <property type="component" value="Unassembled WGS sequence"/>
</dbReference>
<dbReference type="RefSeq" id="WP_122910720.1">
    <property type="nucleotide sequence ID" value="NZ_CBCSBE010000034.1"/>
</dbReference>
<organism evidence="1 2">
    <name type="scientific">Brevibacillus invocatus</name>
    <dbReference type="NCBI Taxonomy" id="173959"/>
    <lineage>
        <taxon>Bacteria</taxon>
        <taxon>Bacillati</taxon>
        <taxon>Bacillota</taxon>
        <taxon>Bacilli</taxon>
        <taxon>Bacillales</taxon>
        <taxon>Paenibacillaceae</taxon>
        <taxon>Brevibacillus</taxon>
    </lineage>
</organism>
<gene>
    <name evidence="1" type="ORF">EDM52_20025</name>
</gene>
<sequence length="62" mass="6760">MKKKIVLVLDVDIKQNADMQGMADAMSKAIQSVDDIVLHELVMIDNDETSADKLIASVKSEG</sequence>
<evidence type="ECO:0000313" key="2">
    <source>
        <dbReference type="Proteomes" id="UP000282028"/>
    </source>
</evidence>
<accession>A0A3M8BYT2</accession>
<proteinExistence type="predicted"/>
<keyword evidence="2" id="KW-1185">Reference proteome</keyword>
<dbReference type="AlphaFoldDB" id="A0A3M8BYT2"/>
<reference evidence="1 2" key="1">
    <citation type="submission" date="2018-10" db="EMBL/GenBank/DDBJ databases">
        <title>Phylogenomics of Brevibacillus.</title>
        <authorList>
            <person name="Dunlap C."/>
        </authorList>
    </citation>
    <scope>NUCLEOTIDE SEQUENCE [LARGE SCALE GENOMIC DNA]</scope>
    <source>
        <strain evidence="1 2">JCM 12215</strain>
    </source>
</reference>
<evidence type="ECO:0000313" key="1">
    <source>
        <dbReference type="EMBL" id="RNB68600.1"/>
    </source>
</evidence>